<sequence length="61" mass="7223">MAKTLLCDGHNLAFRAFYGIRELSRSDGFPTNMVHGWLRSFWRLEEEWSPNEIWVFFDKGG</sequence>
<accession>A0A382WYR3</accession>
<reference evidence="2" key="1">
    <citation type="submission" date="2018-05" db="EMBL/GenBank/DDBJ databases">
        <authorList>
            <person name="Lanie J.A."/>
            <person name="Ng W.-L."/>
            <person name="Kazmierczak K.M."/>
            <person name="Andrzejewski T.M."/>
            <person name="Davidsen T.M."/>
            <person name="Wayne K.J."/>
            <person name="Tettelin H."/>
            <person name="Glass J.I."/>
            <person name="Rusch D."/>
            <person name="Podicherti R."/>
            <person name="Tsui H.-C.T."/>
            <person name="Winkler M.E."/>
        </authorList>
    </citation>
    <scope>NUCLEOTIDE SEQUENCE</scope>
</reference>
<evidence type="ECO:0000313" key="2">
    <source>
        <dbReference type="EMBL" id="SVD63863.1"/>
    </source>
</evidence>
<proteinExistence type="predicted"/>
<evidence type="ECO:0000259" key="1">
    <source>
        <dbReference type="Pfam" id="PF02739"/>
    </source>
</evidence>
<dbReference type="GO" id="GO:0003677">
    <property type="term" value="F:DNA binding"/>
    <property type="evidence" value="ECO:0007669"/>
    <property type="project" value="InterPro"/>
</dbReference>
<name>A0A382WYR3_9ZZZZ</name>
<dbReference type="Gene3D" id="3.40.50.1010">
    <property type="entry name" value="5'-nuclease"/>
    <property type="match status" value="1"/>
</dbReference>
<feature type="domain" description="5'-3' exonuclease alpha-helical arch N-terminal" evidence="1">
    <location>
        <begin position="4"/>
        <end position="59"/>
    </location>
</feature>
<dbReference type="SUPFAM" id="SSF88723">
    <property type="entry name" value="PIN domain-like"/>
    <property type="match status" value="1"/>
</dbReference>
<dbReference type="EMBL" id="UINC01163515">
    <property type="protein sequence ID" value="SVD63863.1"/>
    <property type="molecule type" value="Genomic_DNA"/>
</dbReference>
<protein>
    <recommendedName>
        <fullName evidence="1">5'-3' exonuclease alpha-helical arch N-terminal domain-containing protein</fullName>
    </recommendedName>
</protein>
<dbReference type="AlphaFoldDB" id="A0A382WYR3"/>
<dbReference type="InterPro" id="IPR029060">
    <property type="entry name" value="PIN-like_dom_sf"/>
</dbReference>
<dbReference type="GO" id="GO:0016788">
    <property type="term" value="F:hydrolase activity, acting on ester bonds"/>
    <property type="evidence" value="ECO:0007669"/>
    <property type="project" value="UniProtKB-ARBA"/>
</dbReference>
<dbReference type="Pfam" id="PF02739">
    <property type="entry name" value="5_3_exonuc_N"/>
    <property type="match status" value="1"/>
</dbReference>
<organism evidence="2">
    <name type="scientific">marine metagenome</name>
    <dbReference type="NCBI Taxonomy" id="408172"/>
    <lineage>
        <taxon>unclassified sequences</taxon>
        <taxon>metagenomes</taxon>
        <taxon>ecological metagenomes</taxon>
    </lineage>
</organism>
<gene>
    <name evidence="2" type="ORF">METZ01_LOCUS416717</name>
</gene>
<dbReference type="InterPro" id="IPR020046">
    <property type="entry name" value="5-3_exonucl_a-hlix_arch_N"/>
</dbReference>
<dbReference type="GO" id="GO:0004518">
    <property type="term" value="F:nuclease activity"/>
    <property type="evidence" value="ECO:0007669"/>
    <property type="project" value="UniProtKB-ARBA"/>
</dbReference>